<protein>
    <submittedName>
        <fullName evidence="1">Uncharacterized protein</fullName>
    </submittedName>
</protein>
<proteinExistence type="predicted"/>
<name>A0A3G8H479_9BURK</name>
<dbReference type="KEGG" id="cpau:EHF44_16720"/>
<dbReference type="Proteomes" id="UP000270411">
    <property type="component" value="Chromosome 1"/>
</dbReference>
<dbReference type="RefSeq" id="WP_124684682.1">
    <property type="nucleotide sequence ID" value="NZ_CP033969.1"/>
</dbReference>
<accession>A0A3G8H479</accession>
<dbReference type="AlphaFoldDB" id="A0A3G8H479"/>
<gene>
    <name evidence="1" type="ORF">EHF44_16720</name>
</gene>
<organism evidence="1 2">
    <name type="scientific">Cupriavidus pauculus</name>
    <dbReference type="NCBI Taxonomy" id="82633"/>
    <lineage>
        <taxon>Bacteria</taxon>
        <taxon>Pseudomonadati</taxon>
        <taxon>Pseudomonadota</taxon>
        <taxon>Betaproteobacteria</taxon>
        <taxon>Burkholderiales</taxon>
        <taxon>Burkholderiaceae</taxon>
        <taxon>Cupriavidus</taxon>
    </lineage>
</organism>
<evidence type="ECO:0000313" key="1">
    <source>
        <dbReference type="EMBL" id="AZG14930.1"/>
    </source>
</evidence>
<evidence type="ECO:0000313" key="2">
    <source>
        <dbReference type="Proteomes" id="UP000270411"/>
    </source>
</evidence>
<reference evidence="2" key="1">
    <citation type="submission" date="2018-11" db="EMBL/GenBank/DDBJ databases">
        <title>FDA dAtabase for Regulatory Grade micrObial Sequences (FDA-ARGOS): Supporting development and validation of Infectious Disease Dx tests.</title>
        <authorList>
            <person name="Goldberg B."/>
            <person name="Campos J."/>
            <person name="Tallon L."/>
            <person name="Sadzewicz L."/>
            <person name="Zhao X."/>
            <person name="Vavikolanu K."/>
            <person name="Mehta A."/>
            <person name="Aluvathingal J."/>
            <person name="Nadendla S."/>
            <person name="Geyer C."/>
            <person name="Nandy P."/>
            <person name="Yan Y."/>
            <person name="Sichtig H."/>
        </authorList>
    </citation>
    <scope>NUCLEOTIDE SEQUENCE [LARGE SCALE GENOMIC DNA]</scope>
    <source>
        <strain evidence="2">FDAARGOS_614</strain>
    </source>
</reference>
<dbReference type="EMBL" id="CP033969">
    <property type="protein sequence ID" value="AZG14930.1"/>
    <property type="molecule type" value="Genomic_DNA"/>
</dbReference>
<dbReference type="OrthoDB" id="7219667at2"/>
<sequence length="318" mass="34029">MADLVLFLGDFEFKKEEVPERIAIGGEQRLVTRELVGGLKQVHAMGASADPIEWRGWFRGPDALERGRYLDTLRVQGNQLTLVWSEFVYTVLIRRFAADFERYYQLPYTIVLEVVEDLSQPVRSQSAQSIDSLISGDMLSAGGLVESLGMPSITSLYADVQSAIGTVSSFANAAQSTLNSVLQPIAALRNEALTLAATVNNTLVNVTTVGGILPNNPIAQQVQKISSQIVAAQQLPALIALDRTMGRVQGNIGSIYNSAKRQTVAGANLMDMASKIYGDAMAWTGIAKANGMTDPQVAGAAELTIPPTADKSGGVLNS</sequence>